<keyword evidence="1" id="KW-1133">Transmembrane helix</keyword>
<reference evidence="2 3" key="1">
    <citation type="submission" date="2018-02" db="EMBL/GenBank/DDBJ databases">
        <title>The draft genome of Sphingobacterium sp. 5JN-11.</title>
        <authorList>
            <person name="Liu L."/>
            <person name="Li L."/>
            <person name="Liang L."/>
            <person name="Zhang X."/>
            <person name="Wang T."/>
        </authorList>
    </citation>
    <scope>NUCLEOTIDE SEQUENCE [LARGE SCALE GENOMIC DNA]</scope>
    <source>
        <strain evidence="2 3">5JN-11</strain>
    </source>
</reference>
<feature type="transmembrane region" description="Helical" evidence="1">
    <location>
        <begin position="181"/>
        <end position="199"/>
    </location>
</feature>
<dbReference type="OrthoDB" id="1161162at2"/>
<gene>
    <name evidence="2" type="ORF">C5745_06005</name>
</gene>
<keyword evidence="1" id="KW-0812">Transmembrane</keyword>
<feature type="transmembrane region" description="Helical" evidence="1">
    <location>
        <begin position="37"/>
        <end position="59"/>
    </location>
</feature>
<dbReference type="Pfam" id="PF14329">
    <property type="entry name" value="DUF4386"/>
    <property type="match status" value="1"/>
</dbReference>
<evidence type="ECO:0008006" key="4">
    <source>
        <dbReference type="Google" id="ProtNLM"/>
    </source>
</evidence>
<feature type="transmembrane region" description="Helical" evidence="1">
    <location>
        <begin position="71"/>
        <end position="93"/>
    </location>
</feature>
<dbReference type="InterPro" id="IPR025495">
    <property type="entry name" value="DUF4386"/>
</dbReference>
<organism evidence="2 3">
    <name type="scientific">Sphingobacterium haloxyli</name>
    <dbReference type="NCBI Taxonomy" id="2100533"/>
    <lineage>
        <taxon>Bacteria</taxon>
        <taxon>Pseudomonadati</taxon>
        <taxon>Bacteroidota</taxon>
        <taxon>Sphingobacteriia</taxon>
        <taxon>Sphingobacteriales</taxon>
        <taxon>Sphingobacteriaceae</taxon>
        <taxon>Sphingobacterium</taxon>
    </lineage>
</organism>
<comment type="caution">
    <text evidence="2">The sequence shown here is derived from an EMBL/GenBank/DDBJ whole genome shotgun (WGS) entry which is preliminary data.</text>
</comment>
<name>A0A2S9J5J4_9SPHI</name>
<accession>A0A2S9J5J4</accession>
<keyword evidence="3" id="KW-1185">Reference proteome</keyword>
<dbReference type="RefSeq" id="WP_105716093.1">
    <property type="nucleotide sequence ID" value="NZ_PVBQ01000004.1"/>
</dbReference>
<evidence type="ECO:0000256" key="1">
    <source>
        <dbReference type="SAM" id="Phobius"/>
    </source>
</evidence>
<dbReference type="AlphaFoldDB" id="A0A2S9J5J4"/>
<feature type="transmembrane region" description="Helical" evidence="1">
    <location>
        <begin position="153"/>
        <end position="175"/>
    </location>
</feature>
<keyword evidence="1" id="KW-0472">Membrane</keyword>
<feature type="transmembrane region" description="Helical" evidence="1">
    <location>
        <begin position="124"/>
        <end position="146"/>
    </location>
</feature>
<evidence type="ECO:0000313" key="2">
    <source>
        <dbReference type="EMBL" id="PRD48066.1"/>
    </source>
</evidence>
<dbReference type="Proteomes" id="UP000239711">
    <property type="component" value="Unassembled WGS sequence"/>
</dbReference>
<proteinExistence type="predicted"/>
<dbReference type="EMBL" id="PVBQ01000004">
    <property type="protein sequence ID" value="PRD48066.1"/>
    <property type="molecule type" value="Genomic_DNA"/>
</dbReference>
<sequence length="214" mass="23569">MKITSARLFGICFILSFVSYAIGMGLMETVENKTTLIIGALLIAILHTLFNLGLLIVMFNVLKSINKSLSIFYLLLGSFGTLMLTLGAIFLLLPISISETLVQTDQHDSSLFSMILDLSSRGNFYAYQLGMILWGCGGLVFCNLLYKSRLVPVLFPIWGFMGYLIFIVGCGLELFGKPYGVMLSIPGGLFEILLSIWLVTKGFNNGVVITKVNH</sequence>
<evidence type="ECO:0000313" key="3">
    <source>
        <dbReference type="Proteomes" id="UP000239711"/>
    </source>
</evidence>
<protein>
    <recommendedName>
        <fullName evidence="4">DUF4386 domain-containing protein</fullName>
    </recommendedName>
</protein>